<dbReference type="InterPro" id="IPR056845">
    <property type="entry name" value="LRR_Zer-1"/>
</dbReference>
<evidence type="ECO:0000313" key="2">
    <source>
        <dbReference type="Proteomes" id="UP001472677"/>
    </source>
</evidence>
<dbReference type="Pfam" id="PF25013">
    <property type="entry name" value="LRR_Zer-1"/>
    <property type="match status" value="1"/>
</dbReference>
<keyword evidence="2" id="KW-1185">Reference proteome</keyword>
<dbReference type="Gene3D" id="3.80.10.10">
    <property type="entry name" value="Ribonuclease Inhibitor"/>
    <property type="match status" value="3"/>
</dbReference>
<dbReference type="EMBL" id="JBBPBM010000074">
    <property type="protein sequence ID" value="KAK8512161.1"/>
    <property type="molecule type" value="Genomic_DNA"/>
</dbReference>
<dbReference type="Pfam" id="PF13855">
    <property type="entry name" value="LRR_8"/>
    <property type="match status" value="1"/>
</dbReference>
<protein>
    <submittedName>
        <fullName evidence="1">Uncharacterized protein</fullName>
    </submittedName>
</protein>
<organism evidence="1 2">
    <name type="scientific">Hibiscus sabdariffa</name>
    <name type="common">roselle</name>
    <dbReference type="NCBI Taxonomy" id="183260"/>
    <lineage>
        <taxon>Eukaryota</taxon>
        <taxon>Viridiplantae</taxon>
        <taxon>Streptophyta</taxon>
        <taxon>Embryophyta</taxon>
        <taxon>Tracheophyta</taxon>
        <taxon>Spermatophyta</taxon>
        <taxon>Magnoliopsida</taxon>
        <taxon>eudicotyledons</taxon>
        <taxon>Gunneridae</taxon>
        <taxon>Pentapetalae</taxon>
        <taxon>rosids</taxon>
        <taxon>malvids</taxon>
        <taxon>Malvales</taxon>
        <taxon>Malvaceae</taxon>
        <taxon>Malvoideae</taxon>
        <taxon>Hibiscus</taxon>
    </lineage>
</organism>
<dbReference type="PRINTS" id="PR00019">
    <property type="entry name" value="LEURICHRPT"/>
</dbReference>
<dbReference type="InterPro" id="IPR032675">
    <property type="entry name" value="LRR_dom_sf"/>
</dbReference>
<name>A0ABR2BYH0_9ROSI</name>
<dbReference type="Proteomes" id="UP001472677">
    <property type="component" value="Unassembled WGS sequence"/>
</dbReference>
<sequence>MKIPTFPWIFFHPFLVAAFFSIIHVVSVSGQCQSDQGRLLLELKGSFSSNSTSSGKLGTWDQTTDCCSWSGVTCDAAGLVIGLDLSNQSIAGVMNDSSSLFRLEHLQRLDLAYNRLMPVFPSAFDILENLSYLNLSNAGFTGQIPAAISSMTKLVSLDLSVSSLLGRSLKLEKPNLEMLVRNLTKLKYLHLDGVNITARGNEWCQAVSSLTDLQVLSMSNCYLSGPIDSSLSKLRSLSVIRLDNNNLSASVPQFFAAFPNLTSLRLSTAGLSGRLPEEVLRIPTLQILDLSNNELLEGSFQEFPLNASLRTLALSGTKFGGQLPESIGNLGQLTRIELASCNFSGTIPKTVSKLTRLLYLDFSFNKFSGPMPSLSSSRNLTQLNLATNKLNGSILSTDWSILSNLVSIDLQNNTLSGTIPTTLFGIPSLQKIFLSRNRFNGSLGDLHGKTTFMLDTLDLSSNKLQGEFPMSVFELQGLKILTMSWNNFSGFIQWTDIQKLRNLSNLDLSYNNLFIDATSNAALSSFPNITTLKLASCKLKQFPGFLKTLLKLNYLDLSKNQILGEIPSWVWDFKSLAHLNLSQNFLTKFERPLQNITSPLSVLDLHGNRLQGKIDSLPPYATYLDYSKNNFSSVLPPHIGDFLQVAYFLSLSDNNFQGNIPESICRSSYLQVLDLSDNSLSGQIPECLVQMTLSLGVLDLRRNTLSGNISDTFPEKCGLQTLDLSGNLLQGKVPKSLVNCKMLEVLNIGNNQINDTFPCHLKNITSIRVLVLRANRFNGNMYCADKSLWPMLQIVDLSSNNFSGRLHETFLSTWEAMTTAEDETLSEFNHLRFEVLQYNHFYYRDAITVTMKGLELELLKILTVFTSFDISCNNFEGPIPEVIGTFNALYVLNFSHNAFTGLIPPSLGNLSQLESLDLSSNNLNGEIPVQLANLNFLSFLNVSNNKLVGRIPTGTQIQSFSEASFENNTGLCGPPLTTDCGNEPSPAPHTAQEADEFDWQFIFIGVGFGVGAALFVAPLIFWKTASNCVDDNIDKFLGVMLPKVGWTYMRPDETKVDTDENLEEDNTETDEEYKESEEKIEEYRGRYCVFCSKLDINRKKAIHDLRCTCHDSSTLSSPSSTSSPVSPWAPLVSFVYR</sequence>
<accession>A0ABR2BYH0</accession>
<dbReference type="PANTHER" id="PTHR48061:SF20">
    <property type="entry name" value="LEUCINE-RICH REPEAT RECEPTOR PROTEIN KINASE MSP1-LIKE"/>
    <property type="match status" value="1"/>
</dbReference>
<dbReference type="InterPro" id="IPR013210">
    <property type="entry name" value="LRR_N_plant-typ"/>
</dbReference>
<dbReference type="SMART" id="SM00369">
    <property type="entry name" value="LRR_TYP"/>
    <property type="match status" value="6"/>
</dbReference>
<gene>
    <name evidence="1" type="ORF">V6N12_031889</name>
</gene>
<reference evidence="1 2" key="1">
    <citation type="journal article" date="2024" name="G3 (Bethesda)">
        <title>Genome assembly of Hibiscus sabdariffa L. provides insights into metabolisms of medicinal natural products.</title>
        <authorList>
            <person name="Kim T."/>
        </authorList>
    </citation>
    <scope>NUCLEOTIDE SEQUENCE [LARGE SCALE GENOMIC DNA]</scope>
    <source>
        <strain evidence="1">TK-2024</strain>
        <tissue evidence="1">Old leaves</tissue>
    </source>
</reference>
<dbReference type="SMART" id="SM00365">
    <property type="entry name" value="LRR_SD22"/>
    <property type="match status" value="7"/>
</dbReference>
<dbReference type="SUPFAM" id="SSF52058">
    <property type="entry name" value="L domain-like"/>
    <property type="match status" value="1"/>
</dbReference>
<dbReference type="Pfam" id="PF00560">
    <property type="entry name" value="LRR_1"/>
    <property type="match status" value="7"/>
</dbReference>
<comment type="caution">
    <text evidence="1">The sequence shown here is derived from an EMBL/GenBank/DDBJ whole genome shotgun (WGS) entry which is preliminary data.</text>
</comment>
<dbReference type="InterPro" id="IPR046956">
    <property type="entry name" value="RLP23-like"/>
</dbReference>
<proteinExistence type="predicted"/>
<dbReference type="InterPro" id="IPR001611">
    <property type="entry name" value="Leu-rich_rpt"/>
</dbReference>
<dbReference type="PANTHER" id="PTHR48061">
    <property type="entry name" value="LEUCINE-RICH REPEAT RECEPTOR PROTEIN KINASE EMS1-LIKE-RELATED"/>
    <property type="match status" value="1"/>
</dbReference>
<dbReference type="Pfam" id="PF08263">
    <property type="entry name" value="LRRNT_2"/>
    <property type="match status" value="1"/>
</dbReference>
<dbReference type="SUPFAM" id="SSF52047">
    <property type="entry name" value="RNI-like"/>
    <property type="match status" value="2"/>
</dbReference>
<dbReference type="InterPro" id="IPR003591">
    <property type="entry name" value="Leu-rich_rpt_typical-subtyp"/>
</dbReference>
<evidence type="ECO:0000313" key="1">
    <source>
        <dbReference type="EMBL" id="KAK8512161.1"/>
    </source>
</evidence>